<reference evidence="1" key="1">
    <citation type="journal article" date="2021" name="Proc. Natl. Acad. Sci. U.S.A.">
        <title>A Catalog of Tens of Thousands of Viruses from Human Metagenomes Reveals Hidden Associations with Chronic Diseases.</title>
        <authorList>
            <person name="Tisza M.J."/>
            <person name="Buck C.B."/>
        </authorList>
    </citation>
    <scope>NUCLEOTIDE SEQUENCE</scope>
    <source>
        <strain evidence="1">CtHip2</strain>
    </source>
</reference>
<protein>
    <submittedName>
        <fullName evidence="1">Uncharacterized protein</fullName>
    </submittedName>
</protein>
<evidence type="ECO:0000313" key="1">
    <source>
        <dbReference type="EMBL" id="DAF42803.1"/>
    </source>
</evidence>
<sequence>MTPKEIKALLNSQEYVEVGSDSFFRIAQANEKTIASKALLEQLKAEGKYNYWFTAYDFKSKTPDEPILSEVLPVFGDPNKYVTKWFYSDKERAMREAVRRLKNLL</sequence>
<accession>A0A8S5RWB9</accession>
<proteinExistence type="predicted"/>
<name>A0A8S5RWB9_9CAUD</name>
<organism evidence="1">
    <name type="scientific">Siphoviridae sp. ctHip2</name>
    <dbReference type="NCBI Taxonomy" id="2827830"/>
    <lineage>
        <taxon>Viruses</taxon>
        <taxon>Duplodnaviria</taxon>
        <taxon>Heunggongvirae</taxon>
        <taxon>Uroviricota</taxon>
        <taxon>Caudoviricetes</taxon>
    </lineage>
</organism>
<dbReference type="EMBL" id="BK032497">
    <property type="protein sequence ID" value="DAF42803.1"/>
    <property type="molecule type" value="Genomic_DNA"/>
</dbReference>